<dbReference type="PROSITE" id="PS50082">
    <property type="entry name" value="WD_REPEATS_2"/>
    <property type="match status" value="1"/>
</dbReference>
<dbReference type="InterPro" id="IPR001680">
    <property type="entry name" value="WD40_rpt"/>
</dbReference>
<feature type="domain" description="Enhancer of mRNA-decapping protein 4 WD40 repeat region" evidence="9">
    <location>
        <begin position="229"/>
        <end position="542"/>
    </location>
</feature>
<keyword evidence="12" id="KW-1185">Reference proteome</keyword>
<evidence type="ECO:0000259" key="9">
    <source>
        <dbReference type="Pfam" id="PF16529"/>
    </source>
</evidence>
<name>A0A8J4YAT7_CHIOP</name>
<evidence type="ECO:0000256" key="7">
    <source>
        <dbReference type="PROSITE-ProRule" id="PRU00221"/>
    </source>
</evidence>
<dbReference type="SUPFAM" id="SSF50978">
    <property type="entry name" value="WD40 repeat-like"/>
    <property type="match status" value="1"/>
</dbReference>
<dbReference type="Gene3D" id="1.10.220.100">
    <property type="entry name" value="conserved c-terminal region of ge- 1"/>
    <property type="match status" value="1"/>
</dbReference>
<feature type="region of interest" description="Disordered" evidence="8">
    <location>
        <begin position="825"/>
        <end position="1079"/>
    </location>
</feature>
<keyword evidence="5" id="KW-0677">Repeat</keyword>
<evidence type="ECO:0000256" key="8">
    <source>
        <dbReference type="SAM" id="MobiDB-lite"/>
    </source>
</evidence>
<dbReference type="EMBL" id="JACEEZ010014478">
    <property type="protein sequence ID" value="KAG0719454.1"/>
    <property type="molecule type" value="Genomic_DNA"/>
</dbReference>
<feature type="compositionally biased region" description="Polar residues" evidence="8">
    <location>
        <begin position="737"/>
        <end position="757"/>
    </location>
</feature>
<reference evidence="11" key="1">
    <citation type="submission" date="2020-07" db="EMBL/GenBank/DDBJ databases">
        <title>The High-quality genome of the commercially important snow crab, Chionoecetes opilio.</title>
        <authorList>
            <person name="Jeong J.-H."/>
            <person name="Ryu S."/>
        </authorList>
    </citation>
    <scope>NUCLEOTIDE SEQUENCE</scope>
    <source>
        <strain evidence="11">MADBK_172401_WGS</strain>
        <tissue evidence="11">Digestive gland</tissue>
    </source>
</reference>
<dbReference type="InterPro" id="IPR032401">
    <property type="entry name" value="EDC4_WD40"/>
</dbReference>
<accession>A0A8J4YAT7</accession>
<dbReference type="PANTHER" id="PTHR15598:SF5">
    <property type="entry name" value="ENHANCER OF MRNA-DECAPPING PROTEIN 4"/>
    <property type="match status" value="1"/>
</dbReference>
<dbReference type="InterPro" id="IPR044938">
    <property type="entry name" value="EDC4_C_sf"/>
</dbReference>
<feature type="repeat" description="WD" evidence="7">
    <location>
        <begin position="395"/>
        <end position="436"/>
    </location>
</feature>
<evidence type="ECO:0000256" key="3">
    <source>
        <dbReference type="ARBA" id="ARBA00022490"/>
    </source>
</evidence>
<dbReference type="Gene3D" id="2.130.10.10">
    <property type="entry name" value="YVTN repeat-like/Quinoprotein amine dehydrogenase"/>
    <property type="match status" value="1"/>
</dbReference>
<comment type="similarity">
    <text evidence="2">Belongs to the WD repeat EDC4 family.</text>
</comment>
<dbReference type="OrthoDB" id="21128at2759"/>
<evidence type="ECO:0000256" key="1">
    <source>
        <dbReference type="ARBA" id="ARBA00004201"/>
    </source>
</evidence>
<dbReference type="Proteomes" id="UP000770661">
    <property type="component" value="Unassembled WGS sequence"/>
</dbReference>
<gene>
    <name evidence="11" type="primary">edc4_1</name>
    <name evidence="11" type="ORF">GWK47_050434</name>
</gene>
<dbReference type="InterPro" id="IPR049404">
    <property type="entry name" value="EDC4_C"/>
</dbReference>
<dbReference type="GO" id="GO:0031087">
    <property type="term" value="P:deadenylation-independent decapping of nuclear-transcribed mRNA"/>
    <property type="evidence" value="ECO:0007669"/>
    <property type="project" value="InterPro"/>
</dbReference>
<feature type="compositionally biased region" description="Acidic residues" evidence="8">
    <location>
        <begin position="916"/>
        <end position="943"/>
    </location>
</feature>
<dbReference type="SMART" id="SM00320">
    <property type="entry name" value="WD40"/>
    <property type="match status" value="2"/>
</dbReference>
<dbReference type="PROSITE" id="PS50294">
    <property type="entry name" value="WD_REPEATS_REGION"/>
    <property type="match status" value="1"/>
</dbReference>
<feature type="domain" description="Enhancer of mRNA-decapping protein 4 C-terminal" evidence="10">
    <location>
        <begin position="1482"/>
        <end position="1598"/>
    </location>
</feature>
<evidence type="ECO:0000256" key="2">
    <source>
        <dbReference type="ARBA" id="ARBA00009639"/>
    </source>
</evidence>
<comment type="caution">
    <text evidence="11">The sequence shown here is derived from an EMBL/GenBank/DDBJ whole genome shotgun (WGS) entry which is preliminary data.</text>
</comment>
<evidence type="ECO:0000256" key="6">
    <source>
        <dbReference type="ARBA" id="ARBA00023054"/>
    </source>
</evidence>
<organism evidence="11 12">
    <name type="scientific">Chionoecetes opilio</name>
    <name type="common">Atlantic snow crab</name>
    <name type="synonym">Cancer opilio</name>
    <dbReference type="NCBI Taxonomy" id="41210"/>
    <lineage>
        <taxon>Eukaryota</taxon>
        <taxon>Metazoa</taxon>
        <taxon>Ecdysozoa</taxon>
        <taxon>Arthropoda</taxon>
        <taxon>Crustacea</taxon>
        <taxon>Multicrustacea</taxon>
        <taxon>Malacostraca</taxon>
        <taxon>Eumalacostraca</taxon>
        <taxon>Eucarida</taxon>
        <taxon>Decapoda</taxon>
        <taxon>Pleocyemata</taxon>
        <taxon>Brachyura</taxon>
        <taxon>Eubrachyura</taxon>
        <taxon>Majoidea</taxon>
        <taxon>Majidae</taxon>
        <taxon>Chionoecetes</taxon>
    </lineage>
</organism>
<comment type="subcellular location">
    <subcellularLocation>
        <location evidence="1">Cytoplasm</location>
        <location evidence="1">P-body</location>
    </subcellularLocation>
</comment>
<proteinExistence type="inferred from homology"/>
<evidence type="ECO:0000313" key="12">
    <source>
        <dbReference type="Proteomes" id="UP000770661"/>
    </source>
</evidence>
<dbReference type="Pfam" id="PF16529">
    <property type="entry name" value="Ge1_WD40"/>
    <property type="match status" value="1"/>
</dbReference>
<evidence type="ECO:0000313" key="11">
    <source>
        <dbReference type="EMBL" id="KAG0719454.1"/>
    </source>
</evidence>
<keyword evidence="4 7" id="KW-0853">WD repeat</keyword>
<dbReference type="Pfam" id="PF21289">
    <property type="entry name" value="EDC4_C"/>
    <property type="match status" value="1"/>
</dbReference>
<feature type="compositionally biased region" description="Pro residues" evidence="8">
    <location>
        <begin position="1040"/>
        <end position="1068"/>
    </location>
</feature>
<feature type="compositionally biased region" description="Low complexity" evidence="8">
    <location>
        <begin position="723"/>
        <end position="736"/>
    </location>
</feature>
<dbReference type="PANTHER" id="PTHR15598">
    <property type="entry name" value="ENHANCER OF MRNA-DECAPPING PROTEIN 4"/>
    <property type="match status" value="1"/>
</dbReference>
<dbReference type="Gene3D" id="6.10.140.270">
    <property type="match status" value="1"/>
</dbReference>
<feature type="compositionally biased region" description="Polar residues" evidence="8">
    <location>
        <begin position="967"/>
        <end position="985"/>
    </location>
</feature>
<feature type="compositionally biased region" description="Pro residues" evidence="8">
    <location>
        <begin position="834"/>
        <end position="847"/>
    </location>
</feature>
<dbReference type="InterPro" id="IPR045152">
    <property type="entry name" value="EDC4-like"/>
</dbReference>
<evidence type="ECO:0000256" key="4">
    <source>
        <dbReference type="ARBA" id="ARBA00022574"/>
    </source>
</evidence>
<sequence length="1608" mass="173656">MESAGYEETAVRHKPILSNSPTSQCISFGASEERWSSVVVGTEVQVEVGATSHTSGSSAITTRSISNYSWDHHYLSGSLVAQHSSGGYVAYAIRGECHEGYVAYAIRGECQAGYVAYAIRGECHEGYVAYAIRGECHEGYVAYAIRGECHEGYVAYAIRGECHEGYVAYAIRGECHEGYVAYAIRGECHEGYVAYAIRGECHEGYVAYAIRGECHEGYVAYAIRGECHEGYVAYAIRAPQKTSGMVRIINNKTGDRGLIRNIRGMVRDLAFAHITNRIILAFTDQFGTLYVCEVTETSTGTSLKKLDLVYYLDLSTEILVEVASSSNEASDHHRIIWCPYIPDEQAGGEEGDEPAHLLVLTHGPCAEIWNISVVLREHGGGQLRRDQVASGYQLMEQHSAPITDAAFSPDGTALATAALDGYVKFFQVYMADEEKSPRCLHQWNPHDGKPLSALFFLDDHKHHSPDVQFWKYAVTGACNNSELRVWSCESWQCHQTLRFVPTRQDPPQTPLVFKATMDPSANFLLLSDIHRRVMYVIVVYQDGNSGGGGGGNSISGGISGGNCCLVKNSGDGVVDGIAQLVSVSELPVQYPGLFLSITDAAWKPYKRWKHDHMHDAAQNPHDDEDMESPDMVDGVVLRCVLINTVSLQEATLRFKPDTPLPGPLTHHHDLSVSRDSIGVRDGMTDLSLSTSVSEVDTGVSGEREDGEEEQPPPPPPPPDALTSPGPQSSGLPSQHSTPAASQASPPMTLLTPDSFSSPRRPEDSDLPEEDNDEGSVSNKVTPNKYDADFENAALSLLLRCGSGTLMQSSDSESSSSLKILGSVVTGSCTTPPATSLPPPALSTPRPEPFQDKDGVPLATSEVVVASTGGVGRTGASTTSSPSLEVQQILHSQNGKNEEFVDEDDEDPRARDKAGMAEDEEEGDDEDEEEEDEEDEGEEDEDEPEAHRQPSSSHGHPPQPQQPPEHQTLTQSSATTIVKPTTSLPQPLTPVIVKPKPPTSLPQPPTPLPQPPLPQPPLSLPEQSPSSSSQTQSAQQASPSLPRPPPSSLPPVPPLSLPQSLPPSLPPPLSAASQAASSLPPGLNTLAQLAQKHGHDLELPKTPTQPLDLFASVRSLPTQLTCAQLEAEIKAGSVSPETAASPAIVTLQGSPSQAKNGHGYNIVGRPAESPAADHHNGPVTPAVTAEDVAELRSLMMGCVSMTREQGQAAVVQARSLAAKLDKTLHHMTQLTKQLDISLTRVEEVKSAQSQIQMELPRALAASLRPVVEGTLRNELRTVVLPGVVKSLEPLGAHLSQEVRSLTKSSEAQVLDGLTKVIHSKPLIDGIVGSVGTAVTSTVQSSCRDAYNKLLLPGLNALTQQIFAQVNENFSRGTREYLQNVENEVQGGRTAVQDTMGKVSQSLNTACSSLAAHSKTLQDNVGKLLHQQNTLSDSLSERIRGMVREEVAHALQEHQASVDARSRAHTPGPAPHTLNPKVAQQQVQVLISQGQFNTAFKQALSASDLSLVMFVCERVNPQQVFNMTPCPLSQDVLLSLVNQLSHDLSTFTELKLKYLEEAIMNLDSSHPVTREHMRSVLQGFQLNINVYLMANPNHKKVKMLLMAVNHLVTS</sequence>
<dbReference type="InterPro" id="IPR036322">
    <property type="entry name" value="WD40_repeat_dom_sf"/>
</dbReference>
<keyword evidence="3" id="KW-0963">Cytoplasm</keyword>
<dbReference type="GO" id="GO:0000932">
    <property type="term" value="C:P-body"/>
    <property type="evidence" value="ECO:0007669"/>
    <property type="project" value="UniProtKB-SubCell"/>
</dbReference>
<evidence type="ECO:0000256" key="5">
    <source>
        <dbReference type="ARBA" id="ARBA00022737"/>
    </source>
</evidence>
<protein>
    <submittedName>
        <fullName evidence="11">Enhancer of mRNA-decapping protein 4</fullName>
    </submittedName>
</protein>
<evidence type="ECO:0000259" key="10">
    <source>
        <dbReference type="Pfam" id="PF21289"/>
    </source>
</evidence>
<keyword evidence="6" id="KW-0175">Coiled coil</keyword>
<feature type="compositionally biased region" description="Pro residues" evidence="8">
    <location>
        <begin position="994"/>
        <end position="1018"/>
    </location>
</feature>
<feature type="region of interest" description="Disordered" evidence="8">
    <location>
        <begin position="1452"/>
        <end position="1473"/>
    </location>
</feature>
<feature type="compositionally biased region" description="Low complexity" evidence="8">
    <location>
        <begin position="1069"/>
        <end position="1079"/>
    </location>
</feature>
<feature type="compositionally biased region" description="Acidic residues" evidence="8">
    <location>
        <begin position="764"/>
        <end position="773"/>
    </location>
</feature>
<feature type="compositionally biased region" description="Low complexity" evidence="8">
    <location>
        <begin position="1019"/>
        <end position="1039"/>
    </location>
</feature>
<feature type="compositionally biased region" description="Polar residues" evidence="8">
    <location>
        <begin position="874"/>
        <end position="894"/>
    </location>
</feature>
<dbReference type="InterPro" id="IPR015943">
    <property type="entry name" value="WD40/YVTN_repeat-like_dom_sf"/>
</dbReference>
<feature type="region of interest" description="Disordered" evidence="8">
    <location>
        <begin position="684"/>
        <end position="785"/>
    </location>
</feature>